<accession>I7CH24</accession>
<dbReference type="Proteomes" id="UP000006502">
    <property type="component" value="Chromosome"/>
</dbReference>
<organism evidence="1 2">
    <name type="scientific">Mycoplasma haematolamae (strain Purdue)</name>
    <dbReference type="NCBI Taxonomy" id="1212765"/>
    <lineage>
        <taxon>Bacteria</taxon>
        <taxon>Bacillati</taxon>
        <taxon>Mycoplasmatota</taxon>
        <taxon>Mollicutes</taxon>
        <taxon>Mycoplasmataceae</taxon>
        <taxon>Mycoplasma</taxon>
    </lineage>
</organism>
<dbReference type="KEGG" id="mhl:MHLP_04405"/>
<dbReference type="EMBL" id="CP003731">
    <property type="protein sequence ID" value="AFO52461.1"/>
    <property type="molecule type" value="Genomic_DNA"/>
</dbReference>
<evidence type="ECO:0000313" key="1">
    <source>
        <dbReference type="EMBL" id="AFO52461.1"/>
    </source>
</evidence>
<reference evidence="2" key="2">
    <citation type="submission" date="2012-07" db="EMBL/GenBank/DDBJ databases">
        <title>Complete genome sequence of 'Candidatus Mycoplasma haemolamae'.</title>
        <authorList>
            <person name="Guimaraes A.M.S."/>
            <person name="Toth B."/>
            <person name="Santos A.P."/>
            <person name="Nascimento N.C."/>
            <person name="Sojka J.E."/>
            <person name="Messick J.B."/>
        </authorList>
    </citation>
    <scope>NUCLEOTIDE SEQUENCE [LARGE SCALE GENOMIC DNA]</scope>
    <source>
        <strain evidence="2">Purdue</strain>
    </source>
</reference>
<reference evidence="1 2" key="1">
    <citation type="journal article" date="2012" name="J. Bacteriol.">
        <title>Genome Sequence of "Candidatus Mycoplasma haemolamae" Strain Purdue, a Red Blood Cell Pathogen of Alpacas (Vicugna pacos) and Llamas (Lama glama).</title>
        <authorList>
            <person name="Guimaraes A.M."/>
            <person name="Toth B."/>
            <person name="Santos A.P."/>
            <person name="do Nascimento N.C."/>
            <person name="Kritchevsky J.E."/>
            <person name="Messick J.B."/>
        </authorList>
    </citation>
    <scope>NUCLEOTIDE SEQUENCE [LARGE SCALE GENOMIC DNA]</scope>
    <source>
        <strain evidence="1 2">Purdue</strain>
    </source>
</reference>
<dbReference type="AlphaFoldDB" id="I7CH24"/>
<evidence type="ECO:0000313" key="2">
    <source>
        <dbReference type="Proteomes" id="UP000006502"/>
    </source>
</evidence>
<gene>
    <name evidence="1" type="ordered locus">MHLP_04405</name>
</gene>
<dbReference type="STRING" id="1212765.MHLP_04405"/>
<dbReference type="HOGENOM" id="CLU_1523522_0_0_14"/>
<name>I7CH24_MYCHA</name>
<proteinExistence type="predicted"/>
<sequence length="176" mass="20630">MGAISFLDAGAVHQNFAPEIQKLIWAEKVVDSFEFSDDNYIRIAETHRLRDDEVKQKPRELYLMWGSAATWYMKDCLFGKNSDPNTEALCEKHRNFYKGVPEVISKKFTPQQIRDSLRVLEGKVGSQHRQDLLQKWQSAVTWYLAYCTDENNILSENLKYCEDHKLNYLFSLEVKN</sequence>
<protein>
    <submittedName>
        <fullName evidence="1">Uncharacterized protein</fullName>
    </submittedName>
</protein>
<keyword evidence="2" id="KW-1185">Reference proteome</keyword>
<dbReference type="PATRIC" id="fig|1212765.3.peg.1003"/>